<evidence type="ECO:0000256" key="8">
    <source>
        <dbReference type="ARBA" id="ARBA00023136"/>
    </source>
</evidence>
<evidence type="ECO:0000256" key="7">
    <source>
        <dbReference type="ARBA" id="ARBA00022989"/>
    </source>
</evidence>
<dbReference type="InterPro" id="IPR043429">
    <property type="entry name" value="ArtM/GltK/GlnP/TcyL/YhdX-like"/>
</dbReference>
<feature type="transmembrane region" description="Helical" evidence="9">
    <location>
        <begin position="56"/>
        <end position="77"/>
    </location>
</feature>
<accession>A0A4Y8RSW6</accession>
<keyword evidence="12" id="KW-1185">Reference proteome</keyword>
<evidence type="ECO:0000256" key="4">
    <source>
        <dbReference type="ARBA" id="ARBA00022475"/>
    </source>
</evidence>
<dbReference type="Proteomes" id="UP000298179">
    <property type="component" value="Unassembled WGS sequence"/>
</dbReference>
<feature type="transmembrane region" description="Helical" evidence="9">
    <location>
        <begin position="131"/>
        <end position="149"/>
    </location>
</feature>
<dbReference type="InterPro" id="IPR000515">
    <property type="entry name" value="MetI-like"/>
</dbReference>
<keyword evidence="3 9" id="KW-0813">Transport</keyword>
<dbReference type="NCBIfam" id="TIGR01726">
    <property type="entry name" value="HEQRo_perm_3TM"/>
    <property type="match status" value="1"/>
</dbReference>
<evidence type="ECO:0000313" key="12">
    <source>
        <dbReference type="Proteomes" id="UP000298179"/>
    </source>
</evidence>
<dbReference type="PANTHER" id="PTHR30614">
    <property type="entry name" value="MEMBRANE COMPONENT OF AMINO ACID ABC TRANSPORTER"/>
    <property type="match status" value="1"/>
</dbReference>
<evidence type="ECO:0000256" key="6">
    <source>
        <dbReference type="ARBA" id="ARBA00022970"/>
    </source>
</evidence>
<evidence type="ECO:0000256" key="5">
    <source>
        <dbReference type="ARBA" id="ARBA00022692"/>
    </source>
</evidence>
<dbReference type="RefSeq" id="WP_134759365.1">
    <property type="nucleotide sequence ID" value="NZ_SOZD01000001.1"/>
</dbReference>
<dbReference type="Gene3D" id="1.10.3720.10">
    <property type="entry name" value="MetI-like"/>
    <property type="match status" value="1"/>
</dbReference>
<feature type="transmembrane region" description="Helical" evidence="9">
    <location>
        <begin position="89"/>
        <end position="110"/>
    </location>
</feature>
<dbReference type="OrthoDB" id="9815029at2"/>
<dbReference type="SUPFAM" id="SSF161098">
    <property type="entry name" value="MetI-like"/>
    <property type="match status" value="1"/>
</dbReference>
<feature type="domain" description="ABC transmembrane type-1" evidence="10">
    <location>
        <begin position="18"/>
        <end position="206"/>
    </location>
</feature>
<keyword evidence="8 9" id="KW-0472">Membrane</keyword>
<protein>
    <submittedName>
        <fullName evidence="11">Amino acid ABC transporter permease</fullName>
    </submittedName>
</protein>
<evidence type="ECO:0000256" key="2">
    <source>
        <dbReference type="ARBA" id="ARBA00010072"/>
    </source>
</evidence>
<dbReference type="InterPro" id="IPR035906">
    <property type="entry name" value="MetI-like_sf"/>
</dbReference>
<feature type="transmembrane region" description="Helical" evidence="9">
    <location>
        <begin position="185"/>
        <end position="209"/>
    </location>
</feature>
<dbReference type="PANTHER" id="PTHR30614:SF0">
    <property type="entry name" value="L-CYSTINE TRANSPORT SYSTEM PERMEASE PROTEIN TCYL"/>
    <property type="match status" value="1"/>
</dbReference>
<dbReference type="GO" id="GO:0022857">
    <property type="term" value="F:transmembrane transporter activity"/>
    <property type="evidence" value="ECO:0007669"/>
    <property type="project" value="InterPro"/>
</dbReference>
<proteinExistence type="inferred from homology"/>
<evidence type="ECO:0000256" key="1">
    <source>
        <dbReference type="ARBA" id="ARBA00004429"/>
    </source>
</evidence>
<dbReference type="GO" id="GO:0043190">
    <property type="term" value="C:ATP-binding cassette (ABC) transporter complex"/>
    <property type="evidence" value="ECO:0007669"/>
    <property type="project" value="InterPro"/>
</dbReference>
<evidence type="ECO:0000259" key="10">
    <source>
        <dbReference type="PROSITE" id="PS50928"/>
    </source>
</evidence>
<keyword evidence="4" id="KW-1003">Cell membrane</keyword>
<dbReference type="CDD" id="cd06261">
    <property type="entry name" value="TM_PBP2"/>
    <property type="match status" value="1"/>
</dbReference>
<keyword evidence="7 9" id="KW-1133">Transmembrane helix</keyword>
<comment type="similarity">
    <text evidence="2">Belongs to the binding-protein-dependent transport system permease family. HisMQ subfamily.</text>
</comment>
<organism evidence="11 12">
    <name type="scientific">Jiella endophytica</name>
    <dbReference type="NCBI Taxonomy" id="2558362"/>
    <lineage>
        <taxon>Bacteria</taxon>
        <taxon>Pseudomonadati</taxon>
        <taxon>Pseudomonadota</taxon>
        <taxon>Alphaproteobacteria</taxon>
        <taxon>Hyphomicrobiales</taxon>
        <taxon>Aurantimonadaceae</taxon>
        <taxon>Jiella</taxon>
    </lineage>
</organism>
<evidence type="ECO:0000256" key="9">
    <source>
        <dbReference type="RuleBase" id="RU363032"/>
    </source>
</evidence>
<comment type="caution">
    <text evidence="11">The sequence shown here is derived from an EMBL/GenBank/DDBJ whole genome shotgun (WGS) entry which is preliminary data.</text>
</comment>
<dbReference type="PROSITE" id="PS50928">
    <property type="entry name" value="ABC_TM1"/>
    <property type="match status" value="1"/>
</dbReference>
<keyword evidence="6" id="KW-0029">Amino-acid transport</keyword>
<dbReference type="AlphaFoldDB" id="A0A4Y8RSW6"/>
<keyword evidence="5 9" id="KW-0812">Transmembrane</keyword>
<name>A0A4Y8RSW6_9HYPH</name>
<dbReference type="InterPro" id="IPR010065">
    <property type="entry name" value="AA_ABC_transptr_permease_3TM"/>
</dbReference>
<gene>
    <name evidence="11" type="ORF">E3C22_01015</name>
</gene>
<comment type="subcellular location">
    <subcellularLocation>
        <location evidence="1">Cell inner membrane</location>
        <topology evidence="1">Multi-pass membrane protein</topology>
    </subcellularLocation>
    <subcellularLocation>
        <location evidence="9">Cell membrane</location>
        <topology evidence="9">Multi-pass membrane protein</topology>
    </subcellularLocation>
</comment>
<dbReference type="Pfam" id="PF00528">
    <property type="entry name" value="BPD_transp_1"/>
    <property type="match status" value="1"/>
</dbReference>
<feature type="transmembrane region" description="Helical" evidence="9">
    <location>
        <begin position="22"/>
        <end position="44"/>
    </location>
</feature>
<evidence type="ECO:0000256" key="3">
    <source>
        <dbReference type="ARBA" id="ARBA00022448"/>
    </source>
</evidence>
<reference evidence="11 12" key="1">
    <citation type="submission" date="2019-03" db="EMBL/GenBank/DDBJ databases">
        <title>Jiella endophytica sp. nov., a novel endophytic bacterium isolated from root of Ficus microcarpa Linn. f.</title>
        <authorList>
            <person name="Tuo L."/>
        </authorList>
    </citation>
    <scope>NUCLEOTIDE SEQUENCE [LARGE SCALE GENOMIC DNA]</scope>
    <source>
        <strain evidence="11 12">CBS5Q-3</strain>
    </source>
</reference>
<evidence type="ECO:0000313" key="11">
    <source>
        <dbReference type="EMBL" id="TFF27093.1"/>
    </source>
</evidence>
<dbReference type="GO" id="GO:0006865">
    <property type="term" value="P:amino acid transport"/>
    <property type="evidence" value="ECO:0007669"/>
    <property type="project" value="UniProtKB-KW"/>
</dbReference>
<dbReference type="EMBL" id="SOZD01000001">
    <property type="protein sequence ID" value="TFF27093.1"/>
    <property type="molecule type" value="Genomic_DNA"/>
</dbReference>
<sequence length="217" mass="23600">MNGLAIVWDNRGVLLAGFANTLTLSFVAAVVSLLLGTLLAMALMARAKPVRLVATLYVDAMRCVPFLLLAYLIYYGLPSFGIRMSNWTSGLIALIVYNIAYMAELLRAAWSNLSKESIEAGHAFGFHGLKLVRRIILPPVFFAAVPMIGNQTIQIVKDSAFLTIIAVAELTQAAMAIQTTYFVPFASFVAAIALYWITCMAIETGVAFVGRAARTRQ</sequence>